<evidence type="ECO:0000313" key="1">
    <source>
        <dbReference type="EMBL" id="EQA62339.1"/>
    </source>
</evidence>
<dbReference type="EMBL" id="AHMT02000034">
    <property type="protein sequence ID" value="EQA62339.1"/>
    <property type="molecule type" value="Genomic_DNA"/>
</dbReference>
<dbReference type="AlphaFoldDB" id="V6I7A7"/>
<comment type="caution">
    <text evidence="1">The sequence shown here is derived from an EMBL/GenBank/DDBJ whole genome shotgun (WGS) entry which is preliminary data.</text>
</comment>
<accession>V6I7A7</accession>
<protein>
    <submittedName>
        <fullName evidence="1">Uncharacterized protein</fullName>
    </submittedName>
</protein>
<dbReference type="STRING" id="100053.GCA_002009845_02079"/>
<evidence type="ECO:0000313" key="2">
    <source>
        <dbReference type="Proteomes" id="UP000018747"/>
    </source>
</evidence>
<organism evidence="1 2">
    <name type="scientific">Leptospira alexanderi serovar Manhao 3 str. L 60</name>
    <dbReference type="NCBI Taxonomy" id="1049759"/>
    <lineage>
        <taxon>Bacteria</taxon>
        <taxon>Pseudomonadati</taxon>
        <taxon>Spirochaetota</taxon>
        <taxon>Spirochaetia</taxon>
        <taxon>Leptospirales</taxon>
        <taxon>Leptospiraceae</taxon>
        <taxon>Leptospira</taxon>
    </lineage>
</organism>
<proteinExistence type="predicted"/>
<reference evidence="1" key="1">
    <citation type="submission" date="2013-05" db="EMBL/GenBank/DDBJ databases">
        <authorList>
            <person name="Harkins D.M."/>
            <person name="Durkin A.S."/>
            <person name="Brinkac L.M."/>
            <person name="Haft D.H."/>
            <person name="Selengut J.D."/>
            <person name="Sanka R."/>
            <person name="DePew J."/>
            <person name="Purushe J."/>
            <person name="Hartskeerl R.A."/>
            <person name="Ahmed A."/>
            <person name="van der Linden H."/>
            <person name="Goris M.G.A."/>
            <person name="Vinetz J.M."/>
            <person name="Sutton G.G."/>
            <person name="Nierman W.C."/>
            <person name="Fouts D.E."/>
        </authorList>
    </citation>
    <scope>NUCLEOTIDE SEQUENCE [LARGE SCALE GENOMIC DNA]</scope>
    <source>
        <strain evidence="1">L 60</strain>
    </source>
</reference>
<keyword evidence="2" id="KW-1185">Reference proteome</keyword>
<dbReference type="Proteomes" id="UP000018747">
    <property type="component" value="Unassembled WGS sequence"/>
</dbReference>
<sequence length="40" mass="4628">MLYRGLLCGFVEKGLKFLLCFRGSFGRNFKIVMLIDLAEK</sequence>
<gene>
    <name evidence="1" type="ORF">LEP1GSC062_3535</name>
</gene>
<name>V6I7A7_9LEPT</name>